<feature type="domain" description="Plastocyanin-like" evidence="3">
    <location>
        <begin position="546"/>
        <end position="638"/>
    </location>
</feature>
<dbReference type="PANTHER" id="PTHR48267">
    <property type="entry name" value="CUPREDOXIN SUPERFAMILY PROTEIN"/>
    <property type="match status" value="1"/>
</dbReference>
<evidence type="ECO:0000256" key="1">
    <source>
        <dbReference type="ARBA" id="ARBA00010609"/>
    </source>
</evidence>
<dbReference type="EMBL" id="JBHTCG010000004">
    <property type="protein sequence ID" value="MFC7382253.1"/>
    <property type="molecule type" value="Genomic_DNA"/>
</dbReference>
<organism evidence="4 5">
    <name type="scientific">Sphaerisporangium rhizosphaerae</name>
    <dbReference type="NCBI Taxonomy" id="2269375"/>
    <lineage>
        <taxon>Bacteria</taxon>
        <taxon>Bacillati</taxon>
        <taxon>Actinomycetota</taxon>
        <taxon>Actinomycetes</taxon>
        <taxon>Streptosporangiales</taxon>
        <taxon>Streptosporangiaceae</taxon>
        <taxon>Sphaerisporangium</taxon>
    </lineage>
</organism>
<sequence>MITRREFMKTGAAGAFLLVAGRRLRLGGAAAPWGMMDPAAIAKYVTPLAVPPVMPSLSAAGDPVDRYLIGVRRFRQQILPPRSPATTVWGYGSVRHPRTFSSPGFTLEATVDRPVLVTWANELVDGDGRHLPHLLPVDPTLHWANPGGGVRGRDSGPDLTSTPGRYDGPVPIVTHLHGGHNLEDSDGFPEAWYLPRARDIPPHYATEGSQYAAFAAGFADRTGISWRPGSAVFRYGNDQPPTTMWYHDHALGVTRLNVYAGLAGFYLLRGGPSDLPAPMLPGPAPRRGDPAGTRYHEIPIVIQDRSFDADGSLHYPGSRRDFDRIAGPYIPHSDLPPIWNPEFFGTAMMVNGRTWPYLTVEPRRYRFRFLNGCNARVLDLKIVTRPAAKRPVAPALPFWQIGSDGGFLPEPVELGRLLLAPAERADVIVDFTRMPQDSELYLINEGPDGAYRGDPRAAPADPATTGQVMKFLVRESVEPDLSEPPDRLALPAPGPLAPETKTRKVALLEQTSATIAGAPPTAALLGTVDGGVRARMWSDPITETPVVGSTEVWEIHNRTVDAHPIHIHEAQFEVVDRQPFTGASRSPERWETGFKDTVIAYPHEITRIRATFDRAGLFVWHCHLLEHEDNEMMRPYRVTG</sequence>
<reference evidence="5" key="1">
    <citation type="journal article" date="2019" name="Int. J. Syst. Evol. Microbiol.">
        <title>The Global Catalogue of Microorganisms (GCM) 10K type strain sequencing project: providing services to taxonomists for standard genome sequencing and annotation.</title>
        <authorList>
            <consortium name="The Broad Institute Genomics Platform"/>
            <consortium name="The Broad Institute Genome Sequencing Center for Infectious Disease"/>
            <person name="Wu L."/>
            <person name="Ma J."/>
        </authorList>
    </citation>
    <scope>NUCLEOTIDE SEQUENCE [LARGE SCALE GENOMIC DNA]</scope>
    <source>
        <strain evidence="5">CECT 7649</strain>
    </source>
</reference>
<comment type="similarity">
    <text evidence="1">Belongs to the multicopper oxidase family.</text>
</comment>
<name>A0ABW2P373_9ACTN</name>
<dbReference type="InterPro" id="IPR008972">
    <property type="entry name" value="Cupredoxin"/>
</dbReference>
<dbReference type="Proteomes" id="UP001596496">
    <property type="component" value="Unassembled WGS sequence"/>
</dbReference>
<gene>
    <name evidence="4" type="ORF">ACFQSB_08555</name>
</gene>
<evidence type="ECO:0000313" key="5">
    <source>
        <dbReference type="Proteomes" id="UP001596496"/>
    </source>
</evidence>
<evidence type="ECO:0000313" key="4">
    <source>
        <dbReference type="EMBL" id="MFC7382253.1"/>
    </source>
</evidence>
<feature type="region of interest" description="Disordered" evidence="2">
    <location>
        <begin position="145"/>
        <end position="166"/>
    </location>
</feature>
<dbReference type="InterPro" id="IPR045087">
    <property type="entry name" value="Cu-oxidase_fam"/>
</dbReference>
<accession>A0ABW2P373</accession>
<dbReference type="SUPFAM" id="SSF49503">
    <property type="entry name" value="Cupredoxins"/>
    <property type="match status" value="3"/>
</dbReference>
<dbReference type="Pfam" id="PF07731">
    <property type="entry name" value="Cu-oxidase_2"/>
    <property type="match status" value="1"/>
</dbReference>
<keyword evidence="5" id="KW-1185">Reference proteome</keyword>
<comment type="caution">
    <text evidence="4">The sequence shown here is derived from an EMBL/GenBank/DDBJ whole genome shotgun (WGS) entry which is preliminary data.</text>
</comment>
<evidence type="ECO:0000259" key="3">
    <source>
        <dbReference type="Pfam" id="PF07731"/>
    </source>
</evidence>
<proteinExistence type="inferred from homology"/>
<dbReference type="PANTHER" id="PTHR48267:SF1">
    <property type="entry name" value="BILIRUBIN OXIDASE"/>
    <property type="match status" value="1"/>
</dbReference>
<dbReference type="Gene3D" id="2.60.40.420">
    <property type="entry name" value="Cupredoxins - blue copper proteins"/>
    <property type="match status" value="3"/>
</dbReference>
<dbReference type="CDD" id="cd13844">
    <property type="entry name" value="CuRO_1_BOD_CotA_like"/>
    <property type="match status" value="1"/>
</dbReference>
<dbReference type="InterPro" id="IPR011706">
    <property type="entry name" value="Cu-oxidase_C"/>
</dbReference>
<protein>
    <submittedName>
        <fullName evidence="4">Multicopper oxidase family protein</fullName>
    </submittedName>
</protein>
<dbReference type="RefSeq" id="WP_380825444.1">
    <property type="nucleotide sequence ID" value="NZ_JBHTCG010000004.1"/>
</dbReference>
<dbReference type="PROSITE" id="PS51318">
    <property type="entry name" value="TAT"/>
    <property type="match status" value="1"/>
</dbReference>
<evidence type="ECO:0000256" key="2">
    <source>
        <dbReference type="SAM" id="MobiDB-lite"/>
    </source>
</evidence>
<dbReference type="InterPro" id="IPR006311">
    <property type="entry name" value="TAT_signal"/>
</dbReference>
<dbReference type="CDD" id="cd13891">
    <property type="entry name" value="CuRO_3_CotA_like"/>
    <property type="match status" value="1"/>
</dbReference>
<dbReference type="CDD" id="cd13868">
    <property type="entry name" value="CuRO_2_CotA_like"/>
    <property type="match status" value="1"/>
</dbReference>